<dbReference type="EMBL" id="HBIO01017394">
    <property type="protein sequence ID" value="CAE0468508.1"/>
    <property type="molecule type" value="Transcribed_RNA"/>
</dbReference>
<evidence type="ECO:0000256" key="10">
    <source>
        <dbReference type="ARBA" id="ARBA00022989"/>
    </source>
</evidence>
<evidence type="ECO:0000256" key="8">
    <source>
        <dbReference type="ARBA" id="ARBA00022798"/>
    </source>
</evidence>
<proteinExistence type="inferred from homology"/>
<evidence type="ECO:0000256" key="11">
    <source>
        <dbReference type="ARBA" id="ARBA00023098"/>
    </source>
</evidence>
<evidence type="ECO:0000256" key="12">
    <source>
        <dbReference type="ARBA" id="ARBA00023136"/>
    </source>
</evidence>
<comment type="pathway">
    <text evidence="2">Glycerolipid metabolism; triacylglycerol biosynthesis.</text>
</comment>
<comment type="similarity">
    <text evidence="4 14">Belongs to the diacylglycerol acyltransferase family.</text>
</comment>
<keyword evidence="5" id="KW-0444">Lipid biosynthesis</keyword>
<evidence type="ECO:0000256" key="9">
    <source>
        <dbReference type="ARBA" id="ARBA00022824"/>
    </source>
</evidence>
<dbReference type="EC" id="2.3.1.-" evidence="14"/>
<keyword evidence="13" id="KW-0012">Acyltransferase</keyword>
<dbReference type="PANTHER" id="PTHR12317">
    <property type="entry name" value="DIACYLGLYCEROL O-ACYLTRANSFERASE"/>
    <property type="match status" value="1"/>
</dbReference>
<evidence type="ECO:0000256" key="2">
    <source>
        <dbReference type="ARBA" id="ARBA00004771"/>
    </source>
</evidence>
<comment type="subcellular location">
    <subcellularLocation>
        <location evidence="1 14">Endoplasmic reticulum membrane</location>
        <topology evidence="1 14">Multi-pass membrane protein</topology>
    </subcellularLocation>
</comment>
<name>A0A7S3VB84_9STRA</name>
<keyword evidence="12 14" id="KW-0472">Membrane</keyword>
<evidence type="ECO:0000256" key="13">
    <source>
        <dbReference type="ARBA" id="ARBA00023315"/>
    </source>
</evidence>
<feature type="transmembrane region" description="Helical" evidence="14">
    <location>
        <begin position="22"/>
        <end position="47"/>
    </location>
</feature>
<evidence type="ECO:0000256" key="4">
    <source>
        <dbReference type="ARBA" id="ARBA00005420"/>
    </source>
</evidence>
<reference evidence="15" key="1">
    <citation type="submission" date="2021-01" db="EMBL/GenBank/DDBJ databases">
        <authorList>
            <person name="Corre E."/>
            <person name="Pelletier E."/>
            <person name="Niang G."/>
            <person name="Scheremetjew M."/>
            <person name="Finn R."/>
            <person name="Kale V."/>
            <person name="Holt S."/>
            <person name="Cochrane G."/>
            <person name="Meng A."/>
            <person name="Brown T."/>
            <person name="Cohen L."/>
        </authorList>
    </citation>
    <scope>NUCLEOTIDE SEQUENCE</scope>
    <source>
        <strain evidence="15">MM31A-1</strain>
    </source>
</reference>
<keyword evidence="8" id="KW-0319">Glycerol metabolism</keyword>
<evidence type="ECO:0000256" key="14">
    <source>
        <dbReference type="RuleBase" id="RU367023"/>
    </source>
</evidence>
<dbReference type="GO" id="GO:0019432">
    <property type="term" value="P:triglyceride biosynthetic process"/>
    <property type="evidence" value="ECO:0007669"/>
    <property type="project" value="TreeGrafter"/>
</dbReference>
<dbReference type="GO" id="GO:0004144">
    <property type="term" value="F:diacylglycerol O-acyltransferase activity"/>
    <property type="evidence" value="ECO:0007669"/>
    <property type="project" value="TreeGrafter"/>
</dbReference>
<evidence type="ECO:0000256" key="3">
    <source>
        <dbReference type="ARBA" id="ARBA00005189"/>
    </source>
</evidence>
<accession>A0A7S3VB84</accession>
<keyword evidence="10 14" id="KW-1133">Transmembrane helix</keyword>
<keyword evidence="6 14" id="KW-0808">Transferase</keyword>
<evidence type="ECO:0000256" key="1">
    <source>
        <dbReference type="ARBA" id="ARBA00004477"/>
    </source>
</evidence>
<sequence length="338" mass="37945">MSSRSTFTIPYETSNSTLVESLLGGLAVSMFVATWISSLFSPILFVLSIRNEKYLITAFITTVAIAAYLPWKKGPISRAFTSFLRTHAMYYKKCAFVFCGESNPEEAKLKSKSKSESDTSKPMFFAVHPHGAFCSGWSLLVTAPFMTSVRFCFSPALYYSPFFKLFCRLGVKPGKADKASMIGYMKKGENLALPPGGFEEATITGRQDRAYIKKRPGFIKLCLKHGYSVVPVYVFGENLLFSNVQGMWKLRLWINSLGMPAVAVWGSAFLPLAPQRHPCGIHIVAGEPLDLPKIEDPTREEVKKWHDKYMAGLTKIFEEHKCDAYGEEEGKTMKLELW</sequence>
<keyword evidence="11" id="KW-0443">Lipid metabolism</keyword>
<keyword evidence="7 14" id="KW-0812">Transmembrane</keyword>
<dbReference type="InterPro" id="IPR007130">
    <property type="entry name" value="DAGAT"/>
</dbReference>
<gene>
    <name evidence="15" type="ORF">CDEB00056_LOCUS13361</name>
</gene>
<dbReference type="PANTHER" id="PTHR12317:SF0">
    <property type="entry name" value="ACYLTRANSFERASE"/>
    <property type="match status" value="1"/>
</dbReference>
<evidence type="ECO:0000313" key="15">
    <source>
        <dbReference type="EMBL" id="CAE0468508.1"/>
    </source>
</evidence>
<protein>
    <recommendedName>
        <fullName evidence="14">Acyltransferase</fullName>
        <ecNumber evidence="14">2.3.1.-</ecNumber>
    </recommendedName>
</protein>
<evidence type="ECO:0000256" key="7">
    <source>
        <dbReference type="ARBA" id="ARBA00022692"/>
    </source>
</evidence>
<dbReference type="GO" id="GO:0006071">
    <property type="term" value="P:glycerol metabolic process"/>
    <property type="evidence" value="ECO:0007669"/>
    <property type="project" value="UniProtKB-KW"/>
</dbReference>
<keyword evidence="9 14" id="KW-0256">Endoplasmic reticulum</keyword>
<evidence type="ECO:0000256" key="6">
    <source>
        <dbReference type="ARBA" id="ARBA00022679"/>
    </source>
</evidence>
<dbReference type="Pfam" id="PF03982">
    <property type="entry name" value="DAGAT"/>
    <property type="match status" value="1"/>
</dbReference>
<feature type="transmembrane region" description="Helical" evidence="14">
    <location>
        <begin position="54"/>
        <end position="71"/>
    </location>
</feature>
<evidence type="ECO:0000256" key="5">
    <source>
        <dbReference type="ARBA" id="ARBA00022516"/>
    </source>
</evidence>
<organism evidence="15">
    <name type="scientific">Chaetoceros debilis</name>
    <dbReference type="NCBI Taxonomy" id="122233"/>
    <lineage>
        <taxon>Eukaryota</taxon>
        <taxon>Sar</taxon>
        <taxon>Stramenopiles</taxon>
        <taxon>Ochrophyta</taxon>
        <taxon>Bacillariophyta</taxon>
        <taxon>Coscinodiscophyceae</taxon>
        <taxon>Chaetocerotophycidae</taxon>
        <taxon>Chaetocerotales</taxon>
        <taxon>Chaetocerotaceae</taxon>
        <taxon>Chaetoceros</taxon>
    </lineage>
</organism>
<comment type="pathway">
    <text evidence="3">Lipid metabolism.</text>
</comment>
<dbReference type="AlphaFoldDB" id="A0A7S3VB84"/>
<dbReference type="GO" id="GO:0005789">
    <property type="term" value="C:endoplasmic reticulum membrane"/>
    <property type="evidence" value="ECO:0007669"/>
    <property type="project" value="UniProtKB-SubCell"/>
</dbReference>